<evidence type="ECO:0000256" key="1">
    <source>
        <dbReference type="SAM" id="MobiDB-lite"/>
    </source>
</evidence>
<sequence length="118" mass="13011">MVRGIRRTSPKTSPKTELVVVSRVRMKRKAPSVSFSQRRYQNPLILSFSATPSLLSIRSSQAQEPTSPTRMGARMPIALQRGRGAETVASCTIRSSLTTQEEDDESVRSQMGPTSSRS</sequence>
<reference evidence="3" key="2">
    <citation type="submission" date="2019-10" db="EMBL/GenBank/DDBJ databases">
        <title>A de novo genome assembly of a pear dwarfing rootstock.</title>
        <authorList>
            <person name="Wang F."/>
            <person name="Wang J."/>
            <person name="Li S."/>
            <person name="Zhang Y."/>
            <person name="Fang M."/>
            <person name="Ma L."/>
            <person name="Zhao Y."/>
            <person name="Jiang S."/>
        </authorList>
    </citation>
    <scope>NUCLEOTIDE SEQUENCE [LARGE SCALE GENOMIC DNA]</scope>
</reference>
<gene>
    <name evidence="2" type="ORF">D8674_000052</name>
</gene>
<protein>
    <submittedName>
        <fullName evidence="2">Zeaxanthin epoxidase</fullName>
    </submittedName>
</protein>
<feature type="region of interest" description="Disordered" evidence="1">
    <location>
        <begin position="82"/>
        <end position="118"/>
    </location>
</feature>
<feature type="compositionally biased region" description="Polar residues" evidence="1">
    <location>
        <begin position="108"/>
        <end position="118"/>
    </location>
</feature>
<reference evidence="2 3" key="1">
    <citation type="submission" date="2019-09" db="EMBL/GenBank/DDBJ databases">
        <authorList>
            <person name="Ou C."/>
        </authorList>
    </citation>
    <scope>NUCLEOTIDE SEQUENCE [LARGE SCALE GENOMIC DNA]</scope>
    <source>
        <strain evidence="2">S2</strain>
        <tissue evidence="2">Leaf</tissue>
    </source>
</reference>
<dbReference type="Proteomes" id="UP000327157">
    <property type="component" value="Chromosome 1"/>
</dbReference>
<reference evidence="2 3" key="3">
    <citation type="submission" date="2019-11" db="EMBL/GenBank/DDBJ databases">
        <title>A de novo genome assembly of a pear dwarfing rootstock.</title>
        <authorList>
            <person name="Wang F."/>
            <person name="Wang J."/>
            <person name="Li S."/>
            <person name="Zhang Y."/>
            <person name="Fang M."/>
            <person name="Ma L."/>
            <person name="Zhao Y."/>
            <person name="Jiang S."/>
        </authorList>
    </citation>
    <scope>NUCLEOTIDE SEQUENCE [LARGE SCALE GENOMIC DNA]</scope>
    <source>
        <strain evidence="2">S2</strain>
        <tissue evidence="2">Leaf</tissue>
    </source>
</reference>
<dbReference type="AlphaFoldDB" id="A0A5N5F7I0"/>
<organism evidence="2 3">
    <name type="scientific">Pyrus ussuriensis x Pyrus communis</name>
    <dbReference type="NCBI Taxonomy" id="2448454"/>
    <lineage>
        <taxon>Eukaryota</taxon>
        <taxon>Viridiplantae</taxon>
        <taxon>Streptophyta</taxon>
        <taxon>Embryophyta</taxon>
        <taxon>Tracheophyta</taxon>
        <taxon>Spermatophyta</taxon>
        <taxon>Magnoliopsida</taxon>
        <taxon>eudicotyledons</taxon>
        <taxon>Gunneridae</taxon>
        <taxon>Pentapetalae</taxon>
        <taxon>rosids</taxon>
        <taxon>fabids</taxon>
        <taxon>Rosales</taxon>
        <taxon>Rosaceae</taxon>
        <taxon>Amygdaloideae</taxon>
        <taxon>Maleae</taxon>
        <taxon>Pyrus</taxon>
    </lineage>
</organism>
<keyword evidence="3" id="KW-1185">Reference proteome</keyword>
<accession>A0A5N5F7I0</accession>
<dbReference type="EMBL" id="SMOL01000768">
    <property type="protein sequence ID" value="KAB2597132.1"/>
    <property type="molecule type" value="Genomic_DNA"/>
</dbReference>
<evidence type="ECO:0000313" key="2">
    <source>
        <dbReference type="EMBL" id="KAB2597132.1"/>
    </source>
</evidence>
<feature type="compositionally biased region" description="Polar residues" evidence="1">
    <location>
        <begin position="89"/>
        <end position="99"/>
    </location>
</feature>
<proteinExistence type="predicted"/>
<name>A0A5N5F7I0_9ROSA</name>
<comment type="caution">
    <text evidence="2">The sequence shown here is derived from an EMBL/GenBank/DDBJ whole genome shotgun (WGS) entry which is preliminary data.</text>
</comment>
<evidence type="ECO:0000313" key="3">
    <source>
        <dbReference type="Proteomes" id="UP000327157"/>
    </source>
</evidence>